<gene>
    <name evidence="4" type="ORF">Cabys_824</name>
    <name evidence="5" type="ORF">Calab_2056</name>
</gene>
<evidence type="ECO:0000313" key="7">
    <source>
        <dbReference type="Proteomes" id="UP000183868"/>
    </source>
</evidence>
<evidence type="ECO:0000313" key="4">
    <source>
        <dbReference type="EMBL" id="APF17575.1"/>
    </source>
</evidence>
<evidence type="ECO:0000256" key="1">
    <source>
        <dbReference type="ARBA" id="ARBA00022729"/>
    </source>
</evidence>
<evidence type="ECO:0000259" key="3">
    <source>
        <dbReference type="Pfam" id="PF13205"/>
    </source>
</evidence>
<keyword evidence="1 2" id="KW-0732">Signal</keyword>
<dbReference type="InterPro" id="IPR032812">
    <property type="entry name" value="SbsA_Ig"/>
</dbReference>
<reference evidence="5 6" key="1">
    <citation type="submission" date="2011-09" db="EMBL/GenBank/DDBJ databases">
        <title>The permanent draft genome of Caldithrix abyssi DSM 13497.</title>
        <authorList>
            <consortium name="US DOE Joint Genome Institute (JGI-PGF)"/>
            <person name="Lucas S."/>
            <person name="Han J."/>
            <person name="Lapidus A."/>
            <person name="Bruce D."/>
            <person name="Goodwin L."/>
            <person name="Pitluck S."/>
            <person name="Peters L."/>
            <person name="Kyrpides N."/>
            <person name="Mavromatis K."/>
            <person name="Ivanova N."/>
            <person name="Mikhailova N."/>
            <person name="Chertkov O."/>
            <person name="Detter J.C."/>
            <person name="Tapia R."/>
            <person name="Han C."/>
            <person name="Land M."/>
            <person name="Hauser L."/>
            <person name="Markowitz V."/>
            <person name="Cheng J.-F."/>
            <person name="Hugenholtz P."/>
            <person name="Woyke T."/>
            <person name="Wu D."/>
            <person name="Spring S."/>
            <person name="Brambilla E."/>
            <person name="Klenk H.-P."/>
            <person name="Eisen J.A."/>
        </authorList>
    </citation>
    <scope>NUCLEOTIDE SEQUENCE [LARGE SCALE GENOMIC DNA]</scope>
    <source>
        <strain evidence="5 6">DSM 13497</strain>
    </source>
</reference>
<feature type="domain" description="SbsA Ig-like" evidence="3">
    <location>
        <begin position="30"/>
        <end position="130"/>
    </location>
</feature>
<feature type="chain" id="PRO_5010834643" evidence="2">
    <location>
        <begin position="22"/>
        <end position="560"/>
    </location>
</feature>
<dbReference type="Proteomes" id="UP000004671">
    <property type="component" value="Chromosome"/>
</dbReference>
<dbReference type="HOGENOM" id="CLU_034183_0_0_0"/>
<dbReference type="KEGG" id="caby:Cabys_824"/>
<feature type="domain" description="SbsA Ig-like" evidence="3">
    <location>
        <begin position="344"/>
        <end position="448"/>
    </location>
</feature>
<keyword evidence="6" id="KW-1185">Reference proteome</keyword>
<dbReference type="Proteomes" id="UP000183868">
    <property type="component" value="Chromosome"/>
</dbReference>
<dbReference type="PROSITE" id="PS51257">
    <property type="entry name" value="PROKAR_LIPOPROTEIN"/>
    <property type="match status" value="1"/>
</dbReference>
<dbReference type="RefSeq" id="WP_006928835.1">
    <property type="nucleotide sequence ID" value="NZ_CM001402.1"/>
</dbReference>
<proteinExistence type="predicted"/>
<sequence length="560" mass="63672" precursor="true">MKFLNKTLLLMILLTMGCAVQAPPSGGPVDRTPPEIVSVSLLPGSIHVPVDLKEIEVIFSERMKEGSERNNLFVSPPVEFVHNWRKGKILKIEFLQELKAEQTYVFTIGRGLQDLRNNKMAQSFALAFSTGDTIDQGRISGKVYGLKPNETFNIFAYLLSDSSAFNPFDQRPDYISQSGEEGRFTLGYLRNGCYRIIAVNDRNHNLLLDAALERFALGYTDVCLDSARHDVSGFELQPAGFDTVAPQIISVRALFNDFVRVRFSEPLWFDSAFTCTLQDSATLQAFPVLDFGRNPENKNWLEILTQPLDSGKTYLVRFSHLQDSSGNRQSKNLSLFFKSFAKEDTSKFRLLTFSPADSARKVRPESEIYLKFSHPINRKTLIENFNLTLKSGAKVEGAWHFASLYEGAFKPAGFLQPDSQYMVHLDLAKVRDFRGRPPVDSLPFFVFTVISQKELGEVSGAINIVNPQRPVVLRLRSLGRQNLMLTRTIRNRNAFKFSFVPEGQYLLSGFIDLNENKKFDRGRLNPFRFCEPFAYSTDTIRVRKRWETAGIKFNLPEARK</sequence>
<reference evidence="4 7" key="2">
    <citation type="submission" date="2016-11" db="EMBL/GenBank/DDBJ databases">
        <title>Genomic analysis of Caldithrix abyssi and proposal of a novel bacterial phylum Caldithrichaeota.</title>
        <authorList>
            <person name="Kublanov I."/>
            <person name="Sigalova O."/>
            <person name="Gavrilov S."/>
            <person name="Lebedinsky A."/>
            <person name="Ivanova N."/>
            <person name="Daum C."/>
            <person name="Reddy T."/>
            <person name="Klenk H.P."/>
            <person name="Goker M."/>
            <person name="Reva O."/>
            <person name="Miroshnichenko M."/>
            <person name="Kyprides N."/>
            <person name="Woyke T."/>
            <person name="Gelfand M."/>
        </authorList>
    </citation>
    <scope>NUCLEOTIDE SEQUENCE [LARGE SCALE GENOMIC DNA]</scope>
    <source>
        <strain evidence="4 7">LF13</strain>
    </source>
</reference>
<dbReference type="Pfam" id="PF13205">
    <property type="entry name" value="Big_5"/>
    <property type="match status" value="2"/>
</dbReference>
<dbReference type="OrthoDB" id="9809989at2"/>
<dbReference type="Gene3D" id="2.60.40.3710">
    <property type="match status" value="1"/>
</dbReference>
<dbReference type="AlphaFoldDB" id="H1XUW9"/>
<dbReference type="EMBL" id="CM001402">
    <property type="protein sequence ID" value="EHO41668.1"/>
    <property type="molecule type" value="Genomic_DNA"/>
</dbReference>
<dbReference type="eggNOG" id="COG2372">
    <property type="taxonomic scope" value="Bacteria"/>
</dbReference>
<evidence type="ECO:0000313" key="5">
    <source>
        <dbReference type="EMBL" id="EHO41668.1"/>
    </source>
</evidence>
<organism evidence="5 6">
    <name type="scientific">Caldithrix abyssi DSM 13497</name>
    <dbReference type="NCBI Taxonomy" id="880073"/>
    <lineage>
        <taxon>Bacteria</taxon>
        <taxon>Pseudomonadati</taxon>
        <taxon>Calditrichota</taxon>
        <taxon>Calditrichia</taxon>
        <taxon>Calditrichales</taxon>
        <taxon>Calditrichaceae</taxon>
        <taxon>Caldithrix</taxon>
    </lineage>
</organism>
<dbReference type="STRING" id="880073.Cabys_824"/>
<dbReference type="PaxDb" id="880073-Calab_2056"/>
<evidence type="ECO:0000313" key="6">
    <source>
        <dbReference type="Proteomes" id="UP000004671"/>
    </source>
</evidence>
<feature type="signal peptide" evidence="2">
    <location>
        <begin position="1"/>
        <end position="21"/>
    </location>
</feature>
<dbReference type="EMBL" id="CP018099">
    <property type="protein sequence ID" value="APF17575.1"/>
    <property type="molecule type" value="Genomic_DNA"/>
</dbReference>
<accession>H1XUW9</accession>
<dbReference type="InParanoid" id="H1XUW9"/>
<protein>
    <submittedName>
        <fullName evidence="4">Ig-like domain-containing protein</fullName>
    </submittedName>
</protein>
<name>H1XUW9_CALAY</name>
<evidence type="ECO:0000256" key="2">
    <source>
        <dbReference type="SAM" id="SignalP"/>
    </source>
</evidence>